<feature type="domain" description="FATC" evidence="9">
    <location>
        <begin position="2768"/>
        <end position="2800"/>
    </location>
</feature>
<evidence type="ECO:0000256" key="1">
    <source>
        <dbReference type="ARBA" id="ARBA00012513"/>
    </source>
</evidence>
<dbReference type="Pfam" id="PF00454">
    <property type="entry name" value="PI3_PI4_kinase"/>
    <property type="match status" value="1"/>
</dbReference>
<evidence type="ECO:0000256" key="5">
    <source>
        <dbReference type="ARBA" id="ARBA00022840"/>
    </source>
</evidence>
<evidence type="ECO:0000256" key="3">
    <source>
        <dbReference type="ARBA" id="ARBA00022741"/>
    </source>
</evidence>
<feature type="coiled-coil region" evidence="6">
    <location>
        <begin position="2128"/>
        <end position="2155"/>
    </location>
</feature>
<dbReference type="GO" id="GO:0005524">
    <property type="term" value="F:ATP binding"/>
    <property type="evidence" value="ECO:0007669"/>
    <property type="project" value="UniProtKB-KW"/>
</dbReference>
<dbReference type="PROSITE" id="PS50290">
    <property type="entry name" value="PI3_4_KINASE_3"/>
    <property type="match status" value="1"/>
</dbReference>
<dbReference type="PROSITE" id="PS51190">
    <property type="entry name" value="FATC"/>
    <property type="match status" value="1"/>
</dbReference>
<dbReference type="InterPro" id="IPR000403">
    <property type="entry name" value="PI3/4_kinase_cat_dom"/>
</dbReference>
<dbReference type="InterPro" id="IPR018936">
    <property type="entry name" value="PI3/4_kinase_CS"/>
</dbReference>
<dbReference type="PROSITE" id="PS00916">
    <property type="entry name" value="PI3_4_KINASE_2"/>
    <property type="match status" value="1"/>
</dbReference>
<dbReference type="InterPro" id="IPR011009">
    <property type="entry name" value="Kinase-like_dom_sf"/>
</dbReference>
<sequence>MVNSAPATKPFYGKSVPPAPSATNTQSIQSIAELSKAIQRLITATNADGDAISLKQRNKTLTSIKKYLQTPLETHKIALYSANASTYLSIYNTMEPFFSAFLDILSAPLTKSVMYQSQHQQLKDSVLEILSIIGGLCPRKCSEWVTKFIVLDQEYCYIEWTYGILMRGTERIPLVHPNGVGKASTNVQLVEGRSMRSAASSKNDWNERTVEYLEWETALCRITQVWKSVLNSTEDETIVRQIVKHQESLLQSDRKQLQNAFRNHLKPHFIDIADVCVGWAMNTTCSDTLRLLVIRILELWQDLWSDHSDFSLQLLTSFSTDIEAFRDSKSPNNRLSTLIVCYFIITACMTKSNSMHRSLFMLLRRVLEVVSRVELSIFHNTNDPLKCFDCLLSVLSDTQPEACIQLLSGNFFLSQTSFLVSKNVDLDQLYQLLQRTHTVFCMEPRVIFQPDTSARIVQSKLLLNLLFLRFPDSLEMLLQIAVSCAKQGRHVFLHHMCEEISALISDRNEEEATFYATCVCKALACGTKDLICGHSQTIFTSIARILDLKAEFAGCLALHMLFQLYAFMHRHKLPLPEVPEGFLLRLCALLNESYWPQALKVLVKASKSVLSSSWTYEFMDWLQWKRNDAEFCRVSRQMCLQILGNIADAFNDNEEVCKPLVHAAMALSEHQDTQMRVDIARSILSKIWAVASLSGNQTPRYSRPSLLPKVCESVLSILSAPDVSMEQWWSLERVMFVHANRQSAHATRNASDLVRDAAAYCVLSRLRTSFGGPTQTLAHLEAVLDRFSAYQPIDWIAFSHTKKLFVEFIGHLELCVARVTSEKADLLGEMDPSDQSKVVSFFRVNARVCGDWFDRIHPKVCGLCIDQKGEKMARTMSFFAMKSLTQAFQQAEHRFQAAQAQKLPLEELTDLRNSLIALDSALYQAARPLATLKNVDELFGLQEIASSFTKLPVFKWFTCVQQLAELRYEDALKHLDAFFEPLRCDMEDLNKLYLSQTTFHGCVRDYVLVCCRLRRWNKLIDFMQKFEDAEMFGDAQKLFTLQRYASAMQRIDNGLLGDSLAPWTAFEADKLAEWDLYAHVKDANSIGLASVTERMLLEPILEAPQLLFLGHLDLTHVENQMKLFSVCRDPSSLDACLWCLPLFYANPSPKREEFALQIAQLARIQRNFEFSERILHLTCTQSTWKQYEAMADTQEPIAFCLRELKNAHGALPSVKEAVALSLIDIGQVQSAELDAQLERIQPLTSSKWKRLQAAVHLSPASTRVWLAYSDWCYAFGSARNAFETQSPMEPLFRPTKPVPDADPTEAFGVAIDGYTKYANLVGKSASVKLCVRFLRLLMQCEWMPSLLPKLSAYFSTCALSIWLEMVAQLVARLSHPCDTIVSEVSALLCRLATQYPQRFTYIIVVEALKQKHSVVIDRVMTILRSQSSEHVERVTSVVHELQRVSVLWEEAWILTLTKLEADVSRRASTLTKEAARVAKNTTLSSMEKKALGHRKYKALMRPILKRLQDVHNETIGSSRLRTPHENRFITRYSDSITSAIQPLKLHCTLSDTEEVPSVAQVWAPFTSLLEALVSTTRESRPLDEISPVLATLASHPVPLPGVLREEPLYITGIDPNVTILKTKTKPKQLHFFASDGQSFRFLLKAREDLRLDDRVMQFLRTMNQFLDPELPARMYSVLPLSETAGLIQMVPKVTSFYHIYSTWKSMDKRTDNGVPTAAFYAKLREHGISQTAPSRPHETLKSIYCELAGQMPRDVLKHEIMSQADDIVIASRNLERLQKSIAIMSVLGYILGVGDRHLDNILLIQETGEALHIDFNVCFDRGRMLKVPERVPFRLTPMMKDVVRIQKSFQRVIEDTLRRAREPDTRESILTLMEAFVYDPLVEWTAGMDAQNQERSRMELHINMSLFLSRAEERRQQANDFGFTLEKVWKSVSEPRPAYIQALMDDFRSFQTLLCREKETRARLETLHAKAAAFLESNQRKLNVARERLETFMEECRARHEQIVRWKAQVTQYDASELVIESDRSLDQFIHRFRAILASCGSYVTEYAKLHRDANACELEEDVYFEWWKRCEKLLSRVDSMGSIELRDLNSVDESLWNRATSRALEVLEEYLMELDGFRCDADVQRVNDAYKDALSELECDLNRLKDSLTQVKLSNAQHHRFLKLVCSEWIRTVGNRVPSSLAITESLTCSLGAAIKLSNLPKSSFRRLEASELLEASEESLSEIFHALSSAEKLELGMLEAALELLCESKPRNQREMEEWKRAIDDFIRKQAVECGSETQEDLHQRCLRISRGIRHANCLDHERIQAEMEAFVAKDALSASRKALQEAVCRQSGMDISDWEAFLMSQLNDILPSTCDVGKEWFHAVESAIDRVRTSLEKASNSRRELRVTQAREAMIRSQRERVECRRRYLLWTRNQCVPCIADRIATRPQLLSVLESHIAELDALLEVVNAMEITAEEAIKRVLQEFGDVMHGIVLIESSRREDGDHTPRLVDRVGKSLRKDLLDEQISLAEERERVLENEDSVRQLKVLSEEVSSSLECVQLGKEECLGRMHETISARSKEVEEYADSMRESIHDFVVLLQGLEKQSKTAKRDAETPETLGAFFAENERLGNILLRSVLALKEGDLDALRQLLEAHERKCGQVNALTLVEWKEPMQHFLDESNEVIIETPTRGRCLQPLLSMCLALEDAKTRSGMEDCVESVQECLGLFFRITQNVYEISAMQSVDPIHTEASEKHNRYGIQVMERIHSKLDGQVQSYPQGTLSAPMSVPEQAQWLIDEATSVDNLCEMYEGWTPWI</sequence>
<dbReference type="InterPro" id="IPR036940">
    <property type="entry name" value="PI3/4_kinase_cat_sf"/>
</dbReference>
<dbReference type="InterPro" id="IPR003152">
    <property type="entry name" value="FATC_dom"/>
</dbReference>
<organism evidence="10">
    <name type="scientific">Albugo laibachii Nc14</name>
    <dbReference type="NCBI Taxonomy" id="890382"/>
    <lineage>
        <taxon>Eukaryota</taxon>
        <taxon>Sar</taxon>
        <taxon>Stramenopiles</taxon>
        <taxon>Oomycota</taxon>
        <taxon>Peronosporomycetes</taxon>
        <taxon>Albuginales</taxon>
        <taxon>Albuginaceae</taxon>
        <taxon>Albugo</taxon>
    </lineage>
</organism>
<dbReference type="SMART" id="SM01343">
    <property type="entry name" value="FATC"/>
    <property type="match status" value="1"/>
</dbReference>
<evidence type="ECO:0000313" key="10">
    <source>
        <dbReference type="EMBL" id="CCA19764.1"/>
    </source>
</evidence>
<keyword evidence="4 10" id="KW-0418">Kinase</keyword>
<proteinExistence type="predicted"/>
<feature type="coiled-coil region" evidence="6">
    <location>
        <begin position="2622"/>
        <end position="2649"/>
    </location>
</feature>
<evidence type="ECO:0000256" key="6">
    <source>
        <dbReference type="SAM" id="Coils"/>
    </source>
</evidence>
<dbReference type="SUPFAM" id="SSF56112">
    <property type="entry name" value="Protein kinase-like (PK-like)"/>
    <property type="match status" value="1"/>
</dbReference>
<gene>
    <name evidence="10" type="primary">AlNc14C78G5180</name>
    <name evidence="10" type="ORF">ALNC14_059070</name>
</gene>
<keyword evidence="3" id="KW-0547">Nucleotide-binding</keyword>
<dbReference type="Gene3D" id="1.10.1070.11">
    <property type="entry name" value="Phosphatidylinositol 3-/4-kinase, catalytic domain"/>
    <property type="match status" value="1"/>
</dbReference>
<dbReference type="HOGENOM" id="CLU_000593_0_0_1"/>
<keyword evidence="5" id="KW-0067">ATP-binding</keyword>
<reference evidence="10" key="2">
    <citation type="submission" date="2011-02" db="EMBL/GenBank/DDBJ databases">
        <authorList>
            <person name="MacLean D."/>
        </authorList>
    </citation>
    <scope>NUCLEOTIDE SEQUENCE</scope>
</reference>
<keyword evidence="2" id="KW-0808">Transferase</keyword>
<accession>F0WEY2</accession>
<reference evidence="10" key="1">
    <citation type="journal article" date="2011" name="PLoS Biol.">
        <title>Gene gain and loss during evolution of obligate parasitism in the white rust pathogen of Arabidopsis thaliana.</title>
        <authorList>
            <person name="Kemen E."/>
            <person name="Gardiner A."/>
            <person name="Schultz-Larsen T."/>
            <person name="Kemen A.C."/>
            <person name="Balmuth A.L."/>
            <person name="Robert-Seilaniantz A."/>
            <person name="Bailey K."/>
            <person name="Holub E."/>
            <person name="Studholme D.J."/>
            <person name="Maclean D."/>
            <person name="Jones J.D."/>
        </authorList>
    </citation>
    <scope>NUCLEOTIDE SEQUENCE</scope>
</reference>
<dbReference type="GO" id="GO:0005634">
    <property type="term" value="C:nucleus"/>
    <property type="evidence" value="ECO:0007669"/>
    <property type="project" value="TreeGrafter"/>
</dbReference>
<feature type="region of interest" description="Disordered" evidence="7">
    <location>
        <begin position="1"/>
        <end position="23"/>
    </location>
</feature>
<dbReference type="Pfam" id="PF02260">
    <property type="entry name" value="FATC"/>
    <property type="match status" value="1"/>
</dbReference>
<dbReference type="SMART" id="SM00146">
    <property type="entry name" value="PI3Kc"/>
    <property type="match status" value="1"/>
</dbReference>
<dbReference type="EC" id="2.7.11.1" evidence="1"/>
<keyword evidence="6" id="KW-0175">Coiled coil</keyword>
<evidence type="ECO:0000259" key="9">
    <source>
        <dbReference type="PROSITE" id="PS51190"/>
    </source>
</evidence>
<protein>
    <recommendedName>
        <fullName evidence="1">non-specific serine/threonine protein kinase</fullName>
        <ecNumber evidence="1">2.7.11.1</ecNumber>
    </recommendedName>
</protein>
<dbReference type="EMBL" id="FR824123">
    <property type="protein sequence ID" value="CCA19764.1"/>
    <property type="molecule type" value="Genomic_DNA"/>
</dbReference>
<dbReference type="GO" id="GO:0000184">
    <property type="term" value="P:nuclear-transcribed mRNA catabolic process, nonsense-mediated decay"/>
    <property type="evidence" value="ECO:0007669"/>
    <property type="project" value="TreeGrafter"/>
</dbReference>
<dbReference type="PANTHER" id="PTHR11139:SF71">
    <property type="entry name" value="SERINE_THREONINE-PROTEIN KINASE SMG1"/>
    <property type="match status" value="1"/>
</dbReference>
<dbReference type="InterPro" id="IPR050517">
    <property type="entry name" value="DDR_Repair_Kinase"/>
</dbReference>
<evidence type="ECO:0000256" key="2">
    <source>
        <dbReference type="ARBA" id="ARBA00022679"/>
    </source>
</evidence>
<evidence type="ECO:0000259" key="8">
    <source>
        <dbReference type="PROSITE" id="PS50290"/>
    </source>
</evidence>
<evidence type="ECO:0000256" key="4">
    <source>
        <dbReference type="ARBA" id="ARBA00022777"/>
    </source>
</evidence>
<dbReference type="Gene3D" id="3.30.1010.10">
    <property type="entry name" value="Phosphatidylinositol 3-kinase Catalytic Subunit, Chain A, domain 4"/>
    <property type="match status" value="1"/>
</dbReference>
<dbReference type="PANTHER" id="PTHR11139">
    <property type="entry name" value="ATAXIA TELANGIECTASIA MUTATED ATM -RELATED"/>
    <property type="match status" value="1"/>
</dbReference>
<name>F0WEY2_9STRA</name>
<evidence type="ECO:0000256" key="7">
    <source>
        <dbReference type="SAM" id="MobiDB-lite"/>
    </source>
</evidence>
<feature type="domain" description="PI3K/PI4K catalytic" evidence="8">
    <location>
        <begin position="1613"/>
        <end position="1927"/>
    </location>
</feature>
<dbReference type="GO" id="GO:0004674">
    <property type="term" value="F:protein serine/threonine kinase activity"/>
    <property type="evidence" value="ECO:0007669"/>
    <property type="project" value="UniProtKB-EC"/>
</dbReference>